<feature type="transmembrane region" description="Helical" evidence="1">
    <location>
        <begin position="114"/>
        <end position="131"/>
    </location>
</feature>
<dbReference type="Proteomes" id="UP000032300">
    <property type="component" value="Chromosome"/>
</dbReference>
<keyword evidence="1" id="KW-0812">Transmembrane</keyword>
<feature type="transmembrane region" description="Helical" evidence="1">
    <location>
        <begin position="6"/>
        <end position="25"/>
    </location>
</feature>
<dbReference type="GO" id="GO:0008168">
    <property type="term" value="F:methyltransferase activity"/>
    <property type="evidence" value="ECO:0007669"/>
    <property type="project" value="UniProtKB-KW"/>
</dbReference>
<evidence type="ECO:0000313" key="3">
    <source>
        <dbReference type="EMBL" id="AJP72618.1"/>
    </source>
</evidence>
<feature type="transmembrane region" description="Helical" evidence="1">
    <location>
        <begin position="143"/>
        <end position="160"/>
    </location>
</feature>
<dbReference type="EMBL" id="CP010836">
    <property type="protein sequence ID" value="AJP72618.1"/>
    <property type="molecule type" value="Genomic_DNA"/>
</dbReference>
<dbReference type="InterPro" id="IPR046341">
    <property type="entry name" value="SET_dom_sf"/>
</dbReference>
<dbReference type="PROSITE" id="PS50280">
    <property type="entry name" value="SET"/>
    <property type="match status" value="1"/>
</dbReference>
<name>A0A7U4J9A2_9SPHN</name>
<organism evidence="3 4">
    <name type="scientific">Sphingomonas hengshuiensis</name>
    <dbReference type="NCBI Taxonomy" id="1609977"/>
    <lineage>
        <taxon>Bacteria</taxon>
        <taxon>Pseudomonadati</taxon>
        <taxon>Pseudomonadota</taxon>
        <taxon>Alphaproteobacteria</taxon>
        <taxon>Sphingomonadales</taxon>
        <taxon>Sphingomonadaceae</taxon>
        <taxon>Sphingomonas</taxon>
    </lineage>
</organism>
<keyword evidence="3" id="KW-0489">Methyltransferase</keyword>
<dbReference type="InterPro" id="IPR001214">
    <property type="entry name" value="SET_dom"/>
</dbReference>
<feature type="transmembrane region" description="Helical" evidence="1">
    <location>
        <begin position="37"/>
        <end position="54"/>
    </location>
</feature>
<dbReference type="OrthoDB" id="9804945at2"/>
<dbReference type="SUPFAM" id="SSF82199">
    <property type="entry name" value="SET domain"/>
    <property type="match status" value="1"/>
</dbReference>
<keyword evidence="1" id="KW-0472">Membrane</keyword>
<accession>A0A7U4J9A2</accession>
<evidence type="ECO:0000259" key="2">
    <source>
        <dbReference type="PROSITE" id="PS50280"/>
    </source>
</evidence>
<dbReference type="RefSeq" id="WP_044332897.1">
    <property type="nucleotide sequence ID" value="NZ_CP010836.1"/>
</dbReference>
<sequence>MTVEIGLLLAVGFSFAGYAAYLVGLRRELVEPNRASWLIWSAATGLEALTYAAVNPGAPQGWVFAVSAVACAIVTLAIWHRASWAPPSASETACIAASLSALLVWLVFRDAFWAHMLVVAAVPISFWPTWASIRADPARERSPAWGLWTFGDLATLLIAVRGPDLGVAELGYVLVELLCHASIWFLIGLATINPLRSLGVRRDGIWARARHRAADARFRVGDNHLGKAVYAMQAFAEGDVLIEFTGRRFRSDQIPSVMSGRRDRFVQVTPEHYMGPSGRIDDLVNHSCAPNAGLRFTGSGVFLVAVRAISPGEEIAWDYSTTLLESNWHMICQCRAPDCRRVIGNFESLDPERQEWFRARNLVAPYLRRKDDVAPPRPPRRLARR</sequence>
<dbReference type="Pfam" id="PF00856">
    <property type="entry name" value="SET"/>
    <property type="match status" value="1"/>
</dbReference>
<feature type="transmembrane region" description="Helical" evidence="1">
    <location>
        <begin position="60"/>
        <end position="79"/>
    </location>
</feature>
<evidence type="ECO:0000313" key="4">
    <source>
        <dbReference type="Proteomes" id="UP000032300"/>
    </source>
</evidence>
<gene>
    <name evidence="3" type="ORF">TS85_13815</name>
</gene>
<dbReference type="GO" id="GO:0032259">
    <property type="term" value="P:methylation"/>
    <property type="evidence" value="ECO:0007669"/>
    <property type="project" value="UniProtKB-KW"/>
</dbReference>
<keyword evidence="4" id="KW-1185">Reference proteome</keyword>
<feature type="domain" description="SET" evidence="2">
    <location>
        <begin position="216"/>
        <end position="320"/>
    </location>
</feature>
<dbReference type="AlphaFoldDB" id="A0A7U4J9A2"/>
<protein>
    <submittedName>
        <fullName evidence="3">Lysine methyltransferase</fullName>
    </submittedName>
</protein>
<keyword evidence="1" id="KW-1133">Transmembrane helix</keyword>
<feature type="transmembrane region" description="Helical" evidence="1">
    <location>
        <begin position="172"/>
        <end position="192"/>
    </location>
</feature>
<keyword evidence="3" id="KW-0808">Transferase</keyword>
<reference evidence="3 4" key="1">
    <citation type="journal article" date="2015" name="Int. J. Syst. Evol. Microbiol.">
        <title>Sphingomonas hengshuiensis sp. nov., isolated from lake wetland.</title>
        <authorList>
            <person name="Wei S."/>
            <person name="Wang T."/>
            <person name="Liu H."/>
            <person name="Zhang C."/>
            <person name="Guo J."/>
            <person name="Wang Q."/>
            <person name="Liang K."/>
            <person name="Zhang Z."/>
        </authorList>
    </citation>
    <scope>NUCLEOTIDE SEQUENCE [LARGE SCALE GENOMIC DNA]</scope>
    <source>
        <strain evidence="3 4">WHSC-8</strain>
    </source>
</reference>
<dbReference type="Gene3D" id="2.170.270.10">
    <property type="entry name" value="SET domain"/>
    <property type="match status" value="1"/>
</dbReference>
<dbReference type="KEGG" id="sphi:TS85_13815"/>
<proteinExistence type="predicted"/>
<reference evidence="3 4" key="2">
    <citation type="submission" date="2015-02" db="EMBL/GenBank/DDBJ databases">
        <title>The complete genome of Sphingomonas hengshuiensis sp. WHSC-8 isolated from soil of Hengshui Lake.</title>
        <authorList>
            <person name="Wei S."/>
            <person name="Guo J."/>
            <person name="Su C."/>
            <person name="Wu R."/>
            <person name="Zhang Z."/>
            <person name="Liang K."/>
            <person name="Li H."/>
            <person name="Wang T."/>
            <person name="Liu H."/>
            <person name="Zhang C."/>
            <person name="Li Z."/>
            <person name="Wang Q."/>
            <person name="Meng J."/>
        </authorList>
    </citation>
    <scope>NUCLEOTIDE SEQUENCE [LARGE SCALE GENOMIC DNA]</scope>
    <source>
        <strain evidence="3 4">WHSC-8</strain>
    </source>
</reference>
<dbReference type="SMART" id="SM00317">
    <property type="entry name" value="SET"/>
    <property type="match status" value="1"/>
</dbReference>
<evidence type="ECO:0000256" key="1">
    <source>
        <dbReference type="SAM" id="Phobius"/>
    </source>
</evidence>